<reference evidence="2" key="2">
    <citation type="submission" date="2022-06" db="UniProtKB">
        <authorList>
            <consortium name="EnsemblMetazoa"/>
        </authorList>
    </citation>
    <scope>IDENTIFICATION</scope>
</reference>
<dbReference type="SMART" id="SM00256">
    <property type="entry name" value="FBOX"/>
    <property type="match status" value="1"/>
</dbReference>
<dbReference type="PROSITE" id="PS50181">
    <property type="entry name" value="FBOX"/>
    <property type="match status" value="1"/>
</dbReference>
<evidence type="ECO:0000259" key="1">
    <source>
        <dbReference type="PROSITE" id="PS50181"/>
    </source>
</evidence>
<keyword evidence="3" id="KW-1185">Reference proteome</keyword>
<dbReference type="InterPro" id="IPR032675">
    <property type="entry name" value="LRR_dom_sf"/>
</dbReference>
<dbReference type="RefSeq" id="XP_003244425.2">
    <property type="nucleotide sequence ID" value="XM_003244377.4"/>
</dbReference>
<dbReference type="EnsemblMetazoa" id="XM_003244377.4">
    <property type="protein sequence ID" value="XP_003244425.2"/>
    <property type="gene ID" value="LOC100572738"/>
</dbReference>
<dbReference type="GeneID" id="100572738"/>
<name>A0A8R1W682_ACYPI</name>
<dbReference type="SUPFAM" id="SSF52058">
    <property type="entry name" value="L domain-like"/>
    <property type="match status" value="1"/>
</dbReference>
<feature type="domain" description="F-box" evidence="1">
    <location>
        <begin position="1"/>
        <end position="44"/>
    </location>
</feature>
<proteinExistence type="predicted"/>
<dbReference type="InterPro" id="IPR036047">
    <property type="entry name" value="F-box-like_dom_sf"/>
</dbReference>
<dbReference type="Pfam" id="PF12937">
    <property type="entry name" value="F-box-like"/>
    <property type="match status" value="1"/>
</dbReference>
<dbReference type="OrthoDB" id="27842at2759"/>
<evidence type="ECO:0000313" key="3">
    <source>
        <dbReference type="Proteomes" id="UP000007819"/>
    </source>
</evidence>
<dbReference type="Gene3D" id="3.80.10.10">
    <property type="entry name" value="Ribonuclease Inhibitor"/>
    <property type="match status" value="2"/>
</dbReference>
<protein>
    <recommendedName>
        <fullName evidence="1">F-box domain-containing protein</fullName>
    </recommendedName>
</protein>
<dbReference type="AlphaFoldDB" id="A0A8R1W682"/>
<dbReference type="Proteomes" id="UP000007819">
    <property type="component" value="Chromosome A3"/>
</dbReference>
<organism evidence="2 3">
    <name type="scientific">Acyrthosiphon pisum</name>
    <name type="common">Pea aphid</name>
    <dbReference type="NCBI Taxonomy" id="7029"/>
    <lineage>
        <taxon>Eukaryota</taxon>
        <taxon>Metazoa</taxon>
        <taxon>Ecdysozoa</taxon>
        <taxon>Arthropoda</taxon>
        <taxon>Hexapoda</taxon>
        <taxon>Insecta</taxon>
        <taxon>Pterygota</taxon>
        <taxon>Neoptera</taxon>
        <taxon>Paraneoptera</taxon>
        <taxon>Hemiptera</taxon>
        <taxon>Sternorrhyncha</taxon>
        <taxon>Aphidomorpha</taxon>
        <taxon>Aphidoidea</taxon>
        <taxon>Aphididae</taxon>
        <taxon>Macrosiphini</taxon>
        <taxon>Acyrthosiphon</taxon>
    </lineage>
</organism>
<reference evidence="3" key="1">
    <citation type="submission" date="2010-06" db="EMBL/GenBank/DDBJ databases">
        <authorList>
            <person name="Jiang H."/>
            <person name="Abraham K."/>
            <person name="Ali S."/>
            <person name="Alsbrooks S.L."/>
            <person name="Anim B.N."/>
            <person name="Anosike U.S."/>
            <person name="Attaway T."/>
            <person name="Bandaranaike D.P."/>
            <person name="Battles P.K."/>
            <person name="Bell S.N."/>
            <person name="Bell A.V."/>
            <person name="Beltran B."/>
            <person name="Bickham C."/>
            <person name="Bustamante Y."/>
            <person name="Caleb T."/>
            <person name="Canada A."/>
            <person name="Cardenas V."/>
            <person name="Carter K."/>
            <person name="Chacko J."/>
            <person name="Chandrabose M.N."/>
            <person name="Chavez D."/>
            <person name="Chavez A."/>
            <person name="Chen L."/>
            <person name="Chu H.-S."/>
            <person name="Claassen K.J."/>
            <person name="Cockrell R."/>
            <person name="Collins M."/>
            <person name="Cooper J.A."/>
            <person name="Cree A."/>
            <person name="Curry S.M."/>
            <person name="Da Y."/>
            <person name="Dao M.D."/>
            <person name="Das B."/>
            <person name="Davila M.-L."/>
            <person name="Davy-Carroll L."/>
            <person name="Denson S."/>
            <person name="Dinh H."/>
            <person name="Ebong V.E."/>
            <person name="Edwards J.R."/>
            <person name="Egan A."/>
            <person name="El-Daye J."/>
            <person name="Escobedo L."/>
            <person name="Fernandez S."/>
            <person name="Fernando P.R."/>
            <person name="Flagg N."/>
            <person name="Forbes L.D."/>
            <person name="Fowler R.G."/>
            <person name="Fu Q."/>
            <person name="Gabisi R.A."/>
            <person name="Ganer J."/>
            <person name="Garbino Pronczuk A."/>
            <person name="Garcia R.M."/>
            <person name="Garner T."/>
            <person name="Garrett T.E."/>
            <person name="Gonzalez D.A."/>
            <person name="Hamid H."/>
            <person name="Hawkins E.S."/>
            <person name="Hirani K."/>
            <person name="Hogues M.E."/>
            <person name="Hollins B."/>
            <person name="Hsiao C.-H."/>
            <person name="Jabil R."/>
            <person name="James M.L."/>
            <person name="Jhangiani S.N."/>
            <person name="Johnson B."/>
            <person name="Johnson Q."/>
            <person name="Joshi V."/>
            <person name="Kalu J.B."/>
            <person name="Kam C."/>
            <person name="Kashfia A."/>
            <person name="Keebler J."/>
            <person name="Kisamo H."/>
            <person name="Kovar C.L."/>
            <person name="Lago L.A."/>
            <person name="Lai C.-Y."/>
            <person name="Laidlaw J."/>
            <person name="Lara F."/>
            <person name="Le T.-K."/>
            <person name="Lee S.L."/>
            <person name="Legall F.H."/>
            <person name="Lemon S.J."/>
            <person name="Lewis L.R."/>
            <person name="Li B."/>
            <person name="Liu Y."/>
            <person name="Liu Y.-S."/>
            <person name="Lopez J."/>
            <person name="Lozado R.J."/>
            <person name="Lu J."/>
            <person name="Madu R.C."/>
            <person name="Maheshwari M."/>
            <person name="Maheshwari R."/>
            <person name="Malloy K."/>
            <person name="Martinez E."/>
            <person name="Mathew T."/>
            <person name="Mercado I.C."/>
            <person name="Mercado C."/>
            <person name="Meyer B."/>
            <person name="Montgomery K."/>
            <person name="Morgan M.B."/>
            <person name="Munidasa M."/>
            <person name="Nazareth L.V."/>
            <person name="Nelson J."/>
            <person name="Ng B.M."/>
            <person name="Nguyen N.B."/>
            <person name="Nguyen P.Q."/>
            <person name="Nguyen T."/>
            <person name="Obregon M."/>
            <person name="Okwuonu G.O."/>
            <person name="Onwere C.G."/>
            <person name="Orozco G."/>
            <person name="Parra A."/>
            <person name="Patel S."/>
            <person name="Patil S."/>
            <person name="Perez A."/>
            <person name="Perez Y."/>
            <person name="Pham C."/>
            <person name="Primus E.L."/>
            <person name="Pu L.-L."/>
            <person name="Puazo M."/>
            <person name="Qin X."/>
            <person name="Quiroz J.B."/>
            <person name="Reese J."/>
            <person name="Richards S."/>
            <person name="Rives C.M."/>
            <person name="Robberts R."/>
            <person name="Ruiz S.J."/>
            <person name="Ruiz M.J."/>
            <person name="Santibanez J."/>
            <person name="Schneider B.W."/>
            <person name="Sisson I."/>
            <person name="Smith M."/>
            <person name="Sodergren E."/>
            <person name="Song X.-Z."/>
            <person name="Song B.B."/>
            <person name="Summersgill H."/>
            <person name="Thelus R."/>
            <person name="Thornton R.D."/>
            <person name="Trejos Z.Y."/>
            <person name="Usmani K."/>
            <person name="Vattathil S."/>
            <person name="Villasana D."/>
            <person name="Walker D.L."/>
            <person name="Wang S."/>
            <person name="Wang K."/>
            <person name="White C.S."/>
            <person name="Williams A.C."/>
            <person name="Williamson J."/>
            <person name="Wilson K."/>
            <person name="Woghiren I.O."/>
            <person name="Woodworth J.R."/>
            <person name="Worley K.C."/>
            <person name="Wright R.A."/>
            <person name="Wu W."/>
            <person name="Young L."/>
            <person name="Zhang L."/>
            <person name="Zhang J."/>
            <person name="Zhu Y."/>
            <person name="Muzny D.M."/>
            <person name="Weinstock G."/>
            <person name="Gibbs R.A."/>
        </authorList>
    </citation>
    <scope>NUCLEOTIDE SEQUENCE [LARGE SCALE GENOMIC DNA]</scope>
    <source>
        <strain evidence="3">LSR1</strain>
    </source>
</reference>
<sequence>METLPSEIITQILEYLPFDDRRELARVNKMFYHASSHPVFLRKELLNYKANEINLNNFNNFKNMLLKSRRKLLCLKFVCLTCIDDLTIFTNLGNHIISLNFTNLYLLKDSFLDAITQCCSNLEKLELTNVENLILTDNDRKPILKLCSITLNRIQISDREFNLILKLVPNLKDLSIIDCSLVGKYPVIKRFYPHNSNYIDCSFTKYNSNYVFSDVNIVHHLNNFVRLNSLRLNRSINIFYQIQPIQLEIKSLSLNLFETNFCHPIDYEKLNSILGQYVFLEQLEIFRLPVSMLPILSKLYNLRHLTLSYTVNDSNYADSGKYLKSFVESLKNMKYIRTLSFNSAIDWINHLELPIYPFLECTLKSLTSLDCSLDSNLGVLKFGKNLTNLRIRNGGILKVEDLQLLFRNLTNLKHLWIDNCSVLNDEIFIKLPISNLKELITLRIKPSNISHQCLRHITNSRLKVLALSDMSLEPCSTQAELNELINSAEILSRAVPKLTELNIRAHCRSLKKIESLGNLSYFKRSFTISLMTYFEKLKILDLCASLTV</sequence>
<accession>A0A8R1W682</accession>
<dbReference type="SUPFAM" id="SSF81383">
    <property type="entry name" value="F-box domain"/>
    <property type="match status" value="1"/>
</dbReference>
<dbReference type="KEGG" id="api:100572738"/>
<evidence type="ECO:0000313" key="2">
    <source>
        <dbReference type="EnsemblMetazoa" id="XP_003244425.2"/>
    </source>
</evidence>
<dbReference type="InterPro" id="IPR001810">
    <property type="entry name" value="F-box_dom"/>
</dbReference>